<organism evidence="7 8">
    <name type="scientific">Spirosoma fluviale</name>
    <dbReference type="NCBI Taxonomy" id="1597977"/>
    <lineage>
        <taxon>Bacteria</taxon>
        <taxon>Pseudomonadati</taxon>
        <taxon>Bacteroidota</taxon>
        <taxon>Cytophagia</taxon>
        <taxon>Cytophagales</taxon>
        <taxon>Cytophagaceae</taxon>
        <taxon>Spirosoma</taxon>
    </lineage>
</organism>
<dbReference type="Pfam" id="PF04127">
    <property type="entry name" value="DFP"/>
    <property type="match status" value="1"/>
</dbReference>
<dbReference type="SUPFAM" id="SSF102645">
    <property type="entry name" value="CoaB-like"/>
    <property type="match status" value="1"/>
</dbReference>
<feature type="binding site" evidence="3">
    <location>
        <position position="338"/>
    </location>
    <ligand>
        <name>CTP</name>
        <dbReference type="ChEBI" id="CHEBI:37563"/>
    </ligand>
</feature>
<dbReference type="EMBL" id="OCNH01000001">
    <property type="protein sequence ID" value="SOD80138.1"/>
    <property type="molecule type" value="Genomic_DNA"/>
</dbReference>
<evidence type="ECO:0000256" key="3">
    <source>
        <dbReference type="HAMAP-Rule" id="MF_02225"/>
    </source>
</evidence>
<dbReference type="InterPro" id="IPR003382">
    <property type="entry name" value="Flavoprotein"/>
</dbReference>
<accession>A0A286FA68</accession>
<evidence type="ECO:0000256" key="2">
    <source>
        <dbReference type="ARBA" id="ARBA00023239"/>
    </source>
</evidence>
<comment type="catalytic activity">
    <reaction evidence="3 4">
        <text>N-[(R)-4-phosphopantothenoyl]-L-cysteine + H(+) = (R)-4'-phosphopantetheine + CO2</text>
        <dbReference type="Rhea" id="RHEA:16793"/>
        <dbReference type="ChEBI" id="CHEBI:15378"/>
        <dbReference type="ChEBI" id="CHEBI:16526"/>
        <dbReference type="ChEBI" id="CHEBI:59458"/>
        <dbReference type="ChEBI" id="CHEBI:61723"/>
        <dbReference type="EC" id="4.1.1.36"/>
    </reaction>
</comment>
<reference evidence="8" key="1">
    <citation type="submission" date="2017-09" db="EMBL/GenBank/DDBJ databases">
        <authorList>
            <person name="Varghese N."/>
            <person name="Submissions S."/>
        </authorList>
    </citation>
    <scope>NUCLEOTIDE SEQUENCE [LARGE SCALE GENOMIC DNA]</scope>
    <source>
        <strain evidence="8">DSM 29961</strain>
    </source>
</reference>
<keyword evidence="2 3" id="KW-0456">Lyase</keyword>
<evidence type="ECO:0000256" key="4">
    <source>
        <dbReference type="RuleBase" id="RU364078"/>
    </source>
</evidence>
<dbReference type="GO" id="GO:0004632">
    <property type="term" value="F:phosphopantothenate--cysteine ligase activity"/>
    <property type="evidence" value="ECO:0007669"/>
    <property type="project" value="UniProtKB-UniRule"/>
</dbReference>
<comment type="catalytic activity">
    <reaction evidence="3 4">
        <text>(R)-4'-phosphopantothenate + L-cysteine + CTP = N-[(R)-4-phosphopantothenoyl]-L-cysteine + CMP + diphosphate + H(+)</text>
        <dbReference type="Rhea" id="RHEA:19397"/>
        <dbReference type="ChEBI" id="CHEBI:10986"/>
        <dbReference type="ChEBI" id="CHEBI:15378"/>
        <dbReference type="ChEBI" id="CHEBI:33019"/>
        <dbReference type="ChEBI" id="CHEBI:35235"/>
        <dbReference type="ChEBI" id="CHEBI:37563"/>
        <dbReference type="ChEBI" id="CHEBI:59458"/>
        <dbReference type="ChEBI" id="CHEBI:60377"/>
        <dbReference type="EC" id="6.3.2.5"/>
    </reaction>
</comment>
<dbReference type="Pfam" id="PF02441">
    <property type="entry name" value="Flavoprotein"/>
    <property type="match status" value="1"/>
</dbReference>
<comment type="pathway">
    <text evidence="3 4">Cofactor biosynthesis; coenzyme A biosynthesis; CoA from (R)-pantothenate: step 2/5.</text>
</comment>
<evidence type="ECO:0000313" key="7">
    <source>
        <dbReference type="EMBL" id="SOD80138.1"/>
    </source>
</evidence>
<dbReference type="GO" id="GO:0015937">
    <property type="term" value="P:coenzyme A biosynthetic process"/>
    <property type="evidence" value="ECO:0007669"/>
    <property type="project" value="UniProtKB-UniRule"/>
</dbReference>
<proteinExistence type="inferred from homology"/>
<dbReference type="Gene3D" id="3.40.50.10300">
    <property type="entry name" value="CoaB-like"/>
    <property type="match status" value="1"/>
</dbReference>
<dbReference type="GO" id="GO:0015941">
    <property type="term" value="P:pantothenate catabolic process"/>
    <property type="evidence" value="ECO:0007669"/>
    <property type="project" value="InterPro"/>
</dbReference>
<dbReference type="UniPathway" id="UPA00241">
    <property type="reaction ID" value="UER00353"/>
</dbReference>
<dbReference type="GO" id="GO:0071513">
    <property type="term" value="C:phosphopantothenoylcysteine decarboxylase complex"/>
    <property type="evidence" value="ECO:0007669"/>
    <property type="project" value="TreeGrafter"/>
</dbReference>
<comment type="cofactor">
    <cofactor evidence="3">
        <name>FMN</name>
        <dbReference type="ChEBI" id="CHEBI:58210"/>
    </cofactor>
    <text evidence="3">Binds 1 FMN per subunit.</text>
</comment>
<keyword evidence="3" id="KW-0460">Magnesium</keyword>
<evidence type="ECO:0000256" key="1">
    <source>
        <dbReference type="ARBA" id="ARBA00022793"/>
    </source>
</evidence>
<comment type="cofactor">
    <cofactor evidence="3">
        <name>Mg(2+)</name>
        <dbReference type="ChEBI" id="CHEBI:18420"/>
    </cofactor>
</comment>
<feature type="region of interest" description="Phosphopantothenate--cysteine ligase" evidence="3">
    <location>
        <begin position="204"/>
        <end position="412"/>
    </location>
</feature>
<dbReference type="Gene3D" id="3.40.50.1950">
    <property type="entry name" value="Flavin prenyltransferase-like"/>
    <property type="match status" value="1"/>
</dbReference>
<dbReference type="RefSeq" id="WP_097124911.1">
    <property type="nucleotide sequence ID" value="NZ_OCNH01000001.1"/>
</dbReference>
<keyword evidence="1 3" id="KW-0210">Decarboxylase</keyword>
<dbReference type="SUPFAM" id="SSF52507">
    <property type="entry name" value="Homo-oligomeric flavin-containing Cys decarboxylases, HFCD"/>
    <property type="match status" value="1"/>
</dbReference>
<keyword evidence="3 4" id="KW-0285">Flavoprotein</keyword>
<gene>
    <name evidence="3" type="primary">coaBC</name>
    <name evidence="7" type="ORF">SAMN06269250_1252</name>
</gene>
<comment type="function">
    <text evidence="3">Catalyzes two sequential steps in the biosynthesis of coenzyme A. In the first step cysteine is conjugated to 4'-phosphopantothenate to form 4-phosphopantothenoylcysteine. In the second step the latter compound is decarboxylated to form 4'-phosphopantotheine.</text>
</comment>
<keyword evidence="3" id="KW-0511">Multifunctional enzyme</keyword>
<feature type="domain" description="DNA/pantothenate metabolism flavoprotein C-terminal" evidence="6">
    <location>
        <begin position="199"/>
        <end position="410"/>
    </location>
</feature>
<sequence length="412" mass="44373">MSLAGKRILLGVTGSISAYKSALLTRLLVKAGAEVQVVMTASAQQFITPLTLATLSKRPVLSTFVNTESNRPGDGSWNNHVDLGLWADAIVIAPASAHTLARCATGICNDLLSAVYLSARCPVFFAPAMDVDMYSHPSTVDNLRRLTSFGNHIIKAEHGELASGLVGEGRLAEPETIIRTLTDFWSNLQQVERSKPGVLAGKRVLITAGPTQEPIDPVRYISNHSTGKMGYAIAKAFAETGAEVTLVSGPTALPLPAPSIKRIDVRSAQDMFEATESEFNMADIVVLSAAVADYTPAHPADRKIKKAETLFSLELTKTTDIAATLGKRKQPGQLLMGFALETDNEQANALKKLYAKNLDWIVLNSLRDSGAGFGHDTNKITVIDKDEQIHEFPLKTKDEVALDLVTLVVKSL</sequence>
<dbReference type="Proteomes" id="UP000219452">
    <property type="component" value="Unassembled WGS sequence"/>
</dbReference>
<keyword evidence="8" id="KW-1185">Reference proteome</keyword>
<keyword evidence="3" id="KW-0479">Metal-binding</keyword>
<keyword evidence="3 4" id="KW-0436">Ligase</keyword>
<dbReference type="InterPro" id="IPR005252">
    <property type="entry name" value="CoaBC"/>
</dbReference>
<dbReference type="PANTHER" id="PTHR14359:SF6">
    <property type="entry name" value="PHOSPHOPANTOTHENOYLCYSTEINE DECARBOXYLASE"/>
    <property type="match status" value="1"/>
</dbReference>
<dbReference type="AlphaFoldDB" id="A0A286FA68"/>
<evidence type="ECO:0000259" key="6">
    <source>
        <dbReference type="Pfam" id="PF04127"/>
    </source>
</evidence>
<dbReference type="EC" id="4.1.1.36" evidence="3"/>
<feature type="binding site" evidence="3">
    <location>
        <position position="356"/>
    </location>
    <ligand>
        <name>CTP</name>
        <dbReference type="ChEBI" id="CHEBI:37563"/>
    </ligand>
</feature>
<protein>
    <recommendedName>
        <fullName evidence="3">Coenzyme A biosynthesis bifunctional protein CoaBC</fullName>
    </recommendedName>
    <alternativeName>
        <fullName evidence="3">DNA/pantothenate metabolism flavoprotein</fullName>
    </alternativeName>
    <alternativeName>
        <fullName evidence="3">Phosphopantothenoylcysteine synthetase/decarboxylase</fullName>
        <shortName evidence="3">PPCS-PPCDC</shortName>
    </alternativeName>
    <domain>
        <recommendedName>
            <fullName evidence="3">Phosphopantothenoylcysteine decarboxylase</fullName>
            <shortName evidence="3">PPC decarboxylase</shortName>
            <shortName evidence="3">PPC-DC</shortName>
            <ecNumber evidence="3">4.1.1.36</ecNumber>
        </recommendedName>
        <alternativeName>
            <fullName evidence="3">CoaC</fullName>
        </alternativeName>
    </domain>
    <domain>
        <recommendedName>
            <fullName evidence="3">Phosphopantothenate--cysteine ligase</fullName>
            <ecNumber evidence="3">6.3.2.5</ecNumber>
        </recommendedName>
        <alternativeName>
            <fullName evidence="3">CoaB</fullName>
        </alternativeName>
        <alternativeName>
            <fullName evidence="3">Phosphopantothenoylcysteine synthetase</fullName>
            <shortName evidence="3">PPC synthetase</shortName>
            <shortName evidence="3">PPC-S</shortName>
        </alternativeName>
    </domain>
</protein>
<comment type="pathway">
    <text evidence="3 4">Cofactor biosynthesis; coenzyme A biosynthesis; CoA from (R)-pantothenate: step 3/5.</text>
</comment>
<dbReference type="GO" id="GO:0010181">
    <property type="term" value="F:FMN binding"/>
    <property type="evidence" value="ECO:0007669"/>
    <property type="project" value="UniProtKB-UniRule"/>
</dbReference>
<keyword evidence="3 4" id="KW-0288">FMN</keyword>
<evidence type="ECO:0000259" key="5">
    <source>
        <dbReference type="Pfam" id="PF02441"/>
    </source>
</evidence>
<dbReference type="InterPro" id="IPR035929">
    <property type="entry name" value="CoaB-like_sf"/>
</dbReference>
<name>A0A286FA68_9BACT</name>
<comment type="caution">
    <text evidence="3">Lacks conserved residue(s) required for the propagation of feature annotation.</text>
</comment>
<feature type="region of interest" description="Phosphopantothenoylcysteine decarboxylase" evidence="3">
    <location>
        <begin position="1"/>
        <end position="203"/>
    </location>
</feature>
<dbReference type="NCBIfam" id="TIGR00521">
    <property type="entry name" value="coaBC_dfp"/>
    <property type="match status" value="1"/>
</dbReference>
<dbReference type="EC" id="6.3.2.5" evidence="3"/>
<dbReference type="InterPro" id="IPR036551">
    <property type="entry name" value="Flavin_trans-like"/>
</dbReference>
<feature type="binding site" evidence="3">
    <location>
        <position position="303"/>
    </location>
    <ligand>
        <name>CTP</name>
        <dbReference type="ChEBI" id="CHEBI:37563"/>
    </ligand>
</feature>
<dbReference type="GO" id="GO:0046872">
    <property type="term" value="F:metal ion binding"/>
    <property type="evidence" value="ECO:0007669"/>
    <property type="project" value="UniProtKB-KW"/>
</dbReference>
<dbReference type="OrthoDB" id="9802554at2"/>
<evidence type="ECO:0000313" key="8">
    <source>
        <dbReference type="Proteomes" id="UP000219452"/>
    </source>
</evidence>
<dbReference type="HAMAP" id="MF_02225">
    <property type="entry name" value="CoaBC"/>
    <property type="match status" value="1"/>
</dbReference>
<dbReference type="InterPro" id="IPR007085">
    <property type="entry name" value="DNA/pantothenate-metab_flavo_C"/>
</dbReference>
<dbReference type="PANTHER" id="PTHR14359">
    <property type="entry name" value="HOMO-OLIGOMERIC FLAVIN CONTAINING CYS DECARBOXYLASE FAMILY"/>
    <property type="match status" value="1"/>
</dbReference>
<feature type="binding site" evidence="3">
    <location>
        <position position="352"/>
    </location>
    <ligand>
        <name>CTP</name>
        <dbReference type="ChEBI" id="CHEBI:37563"/>
    </ligand>
</feature>
<feature type="domain" description="Flavoprotein" evidence="5">
    <location>
        <begin position="6"/>
        <end position="183"/>
    </location>
</feature>
<comment type="function">
    <text evidence="4">Catalyzes two steps in the biosynthesis of coenzyme A. In the first step cysteine is conjugated to 4'-phosphopantothenate to form 4-phosphopantothenoylcysteine, in the latter compound is decarboxylated to form 4'-phosphopantotheine.</text>
</comment>
<comment type="similarity">
    <text evidence="3 4">In the C-terminal section; belongs to the PPC synthetase family.</text>
</comment>
<feature type="binding site" evidence="3">
    <location>
        <position position="293"/>
    </location>
    <ligand>
        <name>CTP</name>
        <dbReference type="ChEBI" id="CHEBI:37563"/>
    </ligand>
</feature>
<dbReference type="GO" id="GO:0004633">
    <property type="term" value="F:phosphopantothenoylcysteine decarboxylase activity"/>
    <property type="evidence" value="ECO:0007669"/>
    <property type="project" value="UniProtKB-UniRule"/>
</dbReference>
<comment type="similarity">
    <text evidence="3 4">In the N-terminal section; belongs to the HFCD (homo-oligomeric flavin containing Cys decarboxylase) superfamily.</text>
</comment>